<sequence length="379" mass="42475">MKNHVMFSVLAWTLFSTGLSADWYEATGQAIVEQGNTEAARQAAIDDAVKRAALFAGASLSSTQQMLNGVLQTEQLGVVSNGEIKQLQLLSESRSGNVISVSIRVDIEPQLSGCVGNTYRKPLLLGEVQLRARQDAIYGRLFELGIDATTQLERHLRDYSPTALVTRFSHSITPQQLVYPDTDRLFNDGHRYVLSAAINDLSLGQTTSRFWQQDQKERFFAIEITLYDLFEQSTVHQQEYRTSASWPYKSNNTPLSHSQAFWQMPYGQKIDQVLQAVAEDVQQQLQCEPLLSTVVQVKNNQITLALGEMHGLQQGDELQLFQLQRNPGSPQIKRLLQSPVKLQVTNLNDRNAQAVSTEQQLLQHIQPGDVVSVRKSSGY</sequence>
<dbReference type="EMBL" id="JABSOD010000005">
    <property type="protein sequence ID" value="NRQ42346.1"/>
    <property type="molecule type" value="Genomic_DNA"/>
</dbReference>
<dbReference type="InterPro" id="IPR038165">
    <property type="entry name" value="FlgT_C_sf"/>
</dbReference>
<evidence type="ECO:0000259" key="2">
    <source>
        <dbReference type="Pfam" id="PF16538"/>
    </source>
</evidence>
<keyword evidence="1" id="KW-0732">Signal</keyword>
<dbReference type="InterPro" id="IPR032386">
    <property type="entry name" value="FlgT_M"/>
</dbReference>
<feature type="domain" description="Flagellar assembly protein T middle" evidence="3">
    <location>
        <begin position="114"/>
        <end position="251"/>
    </location>
</feature>
<dbReference type="AlphaFoldDB" id="A0A7Y5EII5"/>
<feature type="domain" description="Flagellar assembly protein T C-terminal" evidence="2">
    <location>
        <begin position="299"/>
        <end position="371"/>
    </location>
</feature>
<name>A0A7Y5EII5_9GAMM</name>
<dbReference type="Gene3D" id="3.30.1660.40">
    <property type="entry name" value="FlgT, N-terminal domain"/>
    <property type="match status" value="1"/>
</dbReference>
<keyword evidence="5" id="KW-0282">Flagellum</keyword>
<dbReference type="Pfam" id="PF16538">
    <property type="entry name" value="FlgT_C"/>
    <property type="match status" value="1"/>
</dbReference>
<evidence type="ECO:0000313" key="6">
    <source>
        <dbReference type="Proteomes" id="UP000523161"/>
    </source>
</evidence>
<feature type="signal peptide" evidence="1">
    <location>
        <begin position="1"/>
        <end position="21"/>
    </location>
</feature>
<keyword evidence="6" id="KW-1185">Reference proteome</keyword>
<comment type="caution">
    <text evidence="5">The sequence shown here is derived from an EMBL/GenBank/DDBJ whole genome shotgun (WGS) entry which is preliminary data.</text>
</comment>
<accession>A0A7Y5EII5</accession>
<organism evidence="5 6">
    <name type="scientific">Rheinheimera lutimaris</name>
    <dbReference type="NCBI Taxonomy" id="2740584"/>
    <lineage>
        <taxon>Bacteria</taxon>
        <taxon>Pseudomonadati</taxon>
        <taxon>Pseudomonadota</taxon>
        <taxon>Gammaproteobacteria</taxon>
        <taxon>Chromatiales</taxon>
        <taxon>Chromatiaceae</taxon>
        <taxon>Rheinheimera</taxon>
    </lineage>
</organism>
<proteinExistence type="predicted"/>
<evidence type="ECO:0000256" key="1">
    <source>
        <dbReference type="SAM" id="SignalP"/>
    </source>
</evidence>
<evidence type="ECO:0000259" key="4">
    <source>
        <dbReference type="Pfam" id="PF16548"/>
    </source>
</evidence>
<keyword evidence="5" id="KW-0966">Cell projection</keyword>
<dbReference type="InterPro" id="IPR038180">
    <property type="entry name" value="FlgT_N_sf"/>
</dbReference>
<dbReference type="Pfam" id="PF16539">
    <property type="entry name" value="FlgT_M"/>
    <property type="match status" value="1"/>
</dbReference>
<protein>
    <submittedName>
        <fullName evidence="5">Flagellar assembly protein T N-terminal domain-containing protein</fullName>
    </submittedName>
</protein>
<gene>
    <name evidence="5" type="ORF">HRH59_07145</name>
</gene>
<dbReference type="RefSeq" id="WP_173500583.1">
    <property type="nucleotide sequence ID" value="NZ_JABSOD010000005.1"/>
</dbReference>
<reference evidence="5 6" key="1">
    <citation type="submission" date="2020-06" db="EMBL/GenBank/DDBJ databases">
        <title>Rheinheimera sp. nov., a marine bacterium isolated from coastal.</title>
        <authorList>
            <person name="Yu Q."/>
            <person name="Qi Y."/>
            <person name="Pu J."/>
        </authorList>
    </citation>
    <scope>NUCLEOTIDE SEQUENCE [LARGE SCALE GENOMIC DNA]</scope>
    <source>
        <strain evidence="5 6">YQF-2</strain>
    </source>
</reference>
<dbReference type="InterPro" id="IPR032370">
    <property type="entry name" value="FlgT_N"/>
</dbReference>
<dbReference type="Pfam" id="PF16548">
    <property type="entry name" value="FlgT_N"/>
    <property type="match status" value="1"/>
</dbReference>
<dbReference type="Gene3D" id="3.40.50.10610">
    <property type="entry name" value="ABC-type transport auxiliary lipoprotein component"/>
    <property type="match status" value="1"/>
</dbReference>
<feature type="chain" id="PRO_5031190798" evidence="1">
    <location>
        <begin position="22"/>
        <end position="379"/>
    </location>
</feature>
<evidence type="ECO:0000313" key="5">
    <source>
        <dbReference type="EMBL" id="NRQ42346.1"/>
    </source>
</evidence>
<keyword evidence="5" id="KW-0969">Cilium</keyword>
<dbReference type="Gene3D" id="2.40.10.410">
    <property type="entry name" value="FlgT, C-terminal domain"/>
    <property type="match status" value="1"/>
</dbReference>
<dbReference type="Proteomes" id="UP000523161">
    <property type="component" value="Unassembled WGS sequence"/>
</dbReference>
<dbReference type="InterPro" id="IPR032388">
    <property type="entry name" value="FlgT_C"/>
</dbReference>
<feature type="domain" description="Flagellar assembly protein T N-terminal" evidence="4">
    <location>
        <begin position="22"/>
        <end position="108"/>
    </location>
</feature>
<evidence type="ECO:0000259" key="3">
    <source>
        <dbReference type="Pfam" id="PF16539"/>
    </source>
</evidence>